<organism evidence="2 3">
    <name type="scientific">Pseudoxanthomonas taiwanensis</name>
    <dbReference type="NCBI Taxonomy" id="176598"/>
    <lineage>
        <taxon>Bacteria</taxon>
        <taxon>Pseudomonadati</taxon>
        <taxon>Pseudomonadota</taxon>
        <taxon>Gammaproteobacteria</taxon>
        <taxon>Lysobacterales</taxon>
        <taxon>Lysobacteraceae</taxon>
        <taxon>Pseudoxanthomonas</taxon>
    </lineage>
</organism>
<evidence type="ECO:0000313" key="3">
    <source>
        <dbReference type="Proteomes" id="UP000717981"/>
    </source>
</evidence>
<comment type="caution">
    <text evidence="2">The sequence shown here is derived from an EMBL/GenBank/DDBJ whole genome shotgun (WGS) entry which is preliminary data.</text>
</comment>
<feature type="non-terminal residue" evidence="2">
    <location>
        <position position="62"/>
    </location>
</feature>
<evidence type="ECO:0000256" key="1">
    <source>
        <dbReference type="SAM" id="Phobius"/>
    </source>
</evidence>
<dbReference type="EMBL" id="PDWK01000077">
    <property type="protein sequence ID" value="KAF1686203.1"/>
    <property type="molecule type" value="Genomic_DNA"/>
</dbReference>
<proteinExistence type="predicted"/>
<accession>A0A921TF58</accession>
<evidence type="ECO:0000313" key="2">
    <source>
        <dbReference type="EMBL" id="KAF1686203.1"/>
    </source>
</evidence>
<reference evidence="2" key="1">
    <citation type="submission" date="2017-10" db="EMBL/GenBank/DDBJ databases">
        <title>Whole genome sequencing of members of genus Pseudoxanthomonas.</title>
        <authorList>
            <person name="Kumar S."/>
            <person name="Bansal K."/>
            <person name="Kaur A."/>
            <person name="Patil P."/>
            <person name="Sharma S."/>
            <person name="Patil P.B."/>
        </authorList>
    </citation>
    <scope>NUCLEOTIDE SEQUENCE</scope>
    <source>
        <strain evidence="2">DSM 22914</strain>
    </source>
</reference>
<keyword evidence="3" id="KW-1185">Reference proteome</keyword>
<keyword evidence="1" id="KW-0812">Transmembrane</keyword>
<name>A0A921TF58_9GAMM</name>
<sequence length="62" mass="6823">MGLFRQRARRCADNSPSPKVTMNEFLQRFTVGKRMFAGFGLMLLLMAAIAVVSAISLSTVQS</sequence>
<keyword evidence="1" id="KW-1133">Transmembrane helix</keyword>
<keyword evidence="1" id="KW-0472">Membrane</keyword>
<feature type="transmembrane region" description="Helical" evidence="1">
    <location>
        <begin position="36"/>
        <end position="57"/>
    </location>
</feature>
<gene>
    <name evidence="2" type="ORF">CR938_12340</name>
</gene>
<dbReference type="AlphaFoldDB" id="A0A921TF58"/>
<dbReference type="Proteomes" id="UP000717981">
    <property type="component" value="Unassembled WGS sequence"/>
</dbReference>
<protein>
    <submittedName>
        <fullName evidence="2">Uncharacterized protein</fullName>
    </submittedName>
</protein>